<keyword evidence="8" id="KW-0131">Cell cycle</keyword>
<evidence type="ECO:0000256" key="8">
    <source>
        <dbReference type="ARBA" id="ARBA00023306"/>
    </source>
</evidence>
<evidence type="ECO:0000256" key="6">
    <source>
        <dbReference type="ARBA" id="ARBA00022833"/>
    </source>
</evidence>
<evidence type="ECO:0000256" key="2">
    <source>
        <dbReference type="ARBA" id="ARBA00005816"/>
    </source>
</evidence>
<evidence type="ECO:0000256" key="5">
    <source>
        <dbReference type="ARBA" id="ARBA00022771"/>
    </source>
</evidence>
<gene>
    <name evidence="11" type="ORF">MSPICULIGERA_LOCUS16573</name>
</gene>
<dbReference type="Gene3D" id="3.40.630.30">
    <property type="match status" value="1"/>
</dbReference>
<keyword evidence="4" id="KW-0479">Metal-binding</keyword>
<organism evidence="11 12">
    <name type="scientific">Mesorhabditis spiculigera</name>
    <dbReference type="NCBI Taxonomy" id="96644"/>
    <lineage>
        <taxon>Eukaryota</taxon>
        <taxon>Metazoa</taxon>
        <taxon>Ecdysozoa</taxon>
        <taxon>Nematoda</taxon>
        <taxon>Chromadorea</taxon>
        <taxon>Rhabditida</taxon>
        <taxon>Rhabditina</taxon>
        <taxon>Rhabditomorpha</taxon>
        <taxon>Rhabditoidea</taxon>
        <taxon>Rhabditidae</taxon>
        <taxon>Mesorhabditinae</taxon>
        <taxon>Mesorhabditis</taxon>
    </lineage>
</organism>
<name>A0AA36GAB6_9BILA</name>
<dbReference type="Pfam" id="PF13878">
    <property type="entry name" value="zf-C2H2_3"/>
    <property type="match status" value="1"/>
</dbReference>
<dbReference type="InterPro" id="IPR016181">
    <property type="entry name" value="Acyl_CoA_acyltransferase"/>
</dbReference>
<evidence type="ECO:0000256" key="3">
    <source>
        <dbReference type="ARBA" id="ARBA00022679"/>
    </source>
</evidence>
<dbReference type="Pfam" id="PF13880">
    <property type="entry name" value="Acetyltransf_13"/>
    <property type="match status" value="1"/>
</dbReference>
<dbReference type="AlphaFoldDB" id="A0AA36GAB6"/>
<dbReference type="EMBL" id="CATQJA010002653">
    <property type="protein sequence ID" value="CAJ0578315.1"/>
    <property type="molecule type" value="Genomic_DNA"/>
</dbReference>
<evidence type="ECO:0000259" key="10">
    <source>
        <dbReference type="PROSITE" id="PS51186"/>
    </source>
</evidence>
<evidence type="ECO:0000256" key="7">
    <source>
        <dbReference type="ARBA" id="ARBA00023242"/>
    </source>
</evidence>
<accession>A0AA36GAB6</accession>
<dbReference type="GO" id="GO:0005634">
    <property type="term" value="C:nucleus"/>
    <property type="evidence" value="ECO:0007669"/>
    <property type="project" value="UniProtKB-SubCell"/>
</dbReference>
<evidence type="ECO:0000313" key="11">
    <source>
        <dbReference type="EMBL" id="CAJ0578315.1"/>
    </source>
</evidence>
<dbReference type="PANTHER" id="PTHR45884">
    <property type="entry name" value="N-ACETYLTRANSFERASE ECO"/>
    <property type="match status" value="1"/>
</dbReference>
<dbReference type="CDD" id="cd04301">
    <property type="entry name" value="NAT_SF"/>
    <property type="match status" value="1"/>
</dbReference>
<keyword evidence="5" id="KW-0863">Zinc-finger</keyword>
<evidence type="ECO:0000313" key="12">
    <source>
        <dbReference type="Proteomes" id="UP001177023"/>
    </source>
</evidence>
<comment type="subcellular location">
    <subcellularLocation>
        <location evidence="1">Nucleus</location>
    </subcellularLocation>
</comment>
<evidence type="ECO:0000256" key="9">
    <source>
        <dbReference type="ARBA" id="ARBA00023315"/>
    </source>
</evidence>
<dbReference type="InterPro" id="IPR000182">
    <property type="entry name" value="GNAT_dom"/>
</dbReference>
<proteinExistence type="inferred from homology"/>
<keyword evidence="7" id="KW-0539">Nucleus</keyword>
<keyword evidence="9" id="KW-0012">Acyltransferase</keyword>
<dbReference type="GO" id="GO:0000785">
    <property type="term" value="C:chromatin"/>
    <property type="evidence" value="ECO:0007669"/>
    <property type="project" value="TreeGrafter"/>
</dbReference>
<dbReference type="GO" id="GO:0008270">
    <property type="term" value="F:zinc ion binding"/>
    <property type="evidence" value="ECO:0007669"/>
    <property type="project" value="UniProtKB-KW"/>
</dbReference>
<comment type="similarity">
    <text evidence="2">Belongs to the acetyltransferase family. ECO subfamily.</text>
</comment>
<protein>
    <recommendedName>
        <fullName evidence="10">N-acetyltransferase domain-containing protein</fullName>
    </recommendedName>
</protein>
<evidence type="ECO:0000256" key="4">
    <source>
        <dbReference type="ARBA" id="ARBA00022723"/>
    </source>
</evidence>
<keyword evidence="6" id="KW-0862">Zinc</keyword>
<dbReference type="GO" id="GO:0007064">
    <property type="term" value="P:mitotic sister chromatid cohesion"/>
    <property type="evidence" value="ECO:0007669"/>
    <property type="project" value="TreeGrafter"/>
</dbReference>
<dbReference type="PROSITE" id="PS51186">
    <property type="entry name" value="GNAT"/>
    <property type="match status" value="1"/>
</dbReference>
<dbReference type="InterPro" id="IPR028009">
    <property type="entry name" value="ESCO_Acetyltransf_dom"/>
</dbReference>
<dbReference type="Proteomes" id="UP001177023">
    <property type="component" value="Unassembled WGS sequence"/>
</dbReference>
<keyword evidence="3" id="KW-0808">Transferase</keyword>
<keyword evidence="12" id="KW-1185">Reference proteome</keyword>
<reference evidence="11" key="1">
    <citation type="submission" date="2023-06" db="EMBL/GenBank/DDBJ databases">
        <authorList>
            <person name="Delattre M."/>
        </authorList>
    </citation>
    <scope>NUCLEOTIDE SEQUENCE</scope>
    <source>
        <strain evidence="11">AF72</strain>
    </source>
</reference>
<feature type="non-terminal residue" evidence="11">
    <location>
        <position position="268"/>
    </location>
</feature>
<sequence length="268" mass="30232">MITAHFKPRDGGPAKPPPRAAIFKIPQASPARKSLGFKAKVGNNNKQYVLDAGQAEIGTTRCLKCDMVYSVDCPKDVREHDEYHAGQLAARPFLVTYPTLSKWKRDSRHDSQGNVTIFRVTPETSGLRRRFDEVVEDFVNEEIGFNNALPVWNQDRQRFGCLAVIDKKIVGVAIFDLLHEASWEKKNEIFLKPNILGVNRIWVHPLQRGKRVGHALLDAGRTWAVPGLIIQPQMVAFSEPTDDGARLAAKYCSHDDGDYLVYRLRLDV</sequence>
<dbReference type="InterPro" id="IPR028005">
    <property type="entry name" value="AcTrfase_ESCO_Znf_dom"/>
</dbReference>
<evidence type="ECO:0000256" key="1">
    <source>
        <dbReference type="ARBA" id="ARBA00004123"/>
    </source>
</evidence>
<dbReference type="PANTHER" id="PTHR45884:SF2">
    <property type="entry name" value="N-ACETYLTRANSFERASE ECO"/>
    <property type="match status" value="1"/>
</dbReference>
<dbReference type="GO" id="GO:0061733">
    <property type="term" value="F:protein-lysine-acetyltransferase activity"/>
    <property type="evidence" value="ECO:0007669"/>
    <property type="project" value="TreeGrafter"/>
</dbReference>
<feature type="domain" description="N-acetyltransferase" evidence="10">
    <location>
        <begin position="115"/>
        <end position="267"/>
    </location>
</feature>
<dbReference type="SUPFAM" id="SSF55729">
    <property type="entry name" value="Acyl-CoA N-acyltransferases (Nat)"/>
    <property type="match status" value="1"/>
</dbReference>
<comment type="caution">
    <text evidence="11">The sequence shown here is derived from an EMBL/GenBank/DDBJ whole genome shotgun (WGS) entry which is preliminary data.</text>
</comment>